<dbReference type="InterPro" id="IPR001969">
    <property type="entry name" value="Aspartic_peptidase_AS"/>
</dbReference>
<dbReference type="Gene3D" id="3.10.10.10">
    <property type="entry name" value="HIV Type 1 Reverse Transcriptase, subunit A, domain 1"/>
    <property type="match status" value="1"/>
</dbReference>
<dbReference type="GO" id="GO:0042575">
    <property type="term" value="C:DNA polymerase complex"/>
    <property type="evidence" value="ECO:0007669"/>
    <property type="project" value="UniProtKB-ARBA"/>
</dbReference>
<reference evidence="13" key="2">
    <citation type="journal article" date="1994" name="Nature">
        <title>2.2 Mb of contiguous nucleotide sequence from chromosome III of C. elegans.</title>
        <authorList>
            <person name="Wilson R."/>
            <person name="Ainscough R."/>
            <person name="Anderson K."/>
            <person name="Baynes C."/>
            <person name="Berks M."/>
            <person name="Bonfield J."/>
            <person name="Burton J."/>
            <person name="Connell M."/>
            <person name="Copsey T."/>
            <person name="Cooper J."/>
            <person name="Coulson A."/>
            <person name="Craxton M."/>
            <person name="Dear S."/>
            <person name="Du Z."/>
            <person name="Durbin R."/>
            <person name="Favello A."/>
            <person name="Fraser A."/>
            <person name="Fulton L."/>
            <person name="Gardner A."/>
            <person name="Green P."/>
            <person name="Hawkins T."/>
            <person name="Hillier L."/>
            <person name="Jier M."/>
            <person name="Johnston L."/>
            <person name="Jones M."/>
            <person name="Kershaw J."/>
            <person name="Kirsten J."/>
            <person name="Laisster N."/>
            <person name="Latreille P."/>
            <person name="Lightning J."/>
            <person name="Lloyd C."/>
            <person name="Mortimore B."/>
            <person name="O'Callaghan M."/>
            <person name="Parsons J."/>
            <person name="Percy C."/>
            <person name="Rifken L."/>
            <person name="Roopra A."/>
            <person name="Saunders D."/>
            <person name="Shownkeen R."/>
            <person name="Sims M."/>
            <person name="Smaldon N."/>
            <person name="Smith A."/>
            <person name="Smith M."/>
            <person name="Sonnhammer E."/>
            <person name="Staden R."/>
            <person name="Sulston J."/>
            <person name="Thierry-Mieg J."/>
            <person name="Thomas K."/>
            <person name="Vaudin M."/>
            <person name="Vaughan K."/>
            <person name="Waterston R."/>
            <person name="Watson A."/>
            <person name="Weinstock L."/>
            <person name="Wilkinson-Sproat J."/>
            <person name="Wohldman P."/>
        </authorList>
    </citation>
    <scope>NUCLEOTIDE SEQUENCE OF 250-2272</scope>
</reference>
<evidence type="ECO:0000256" key="6">
    <source>
        <dbReference type="ARBA" id="ARBA00022801"/>
    </source>
</evidence>
<dbReference type="CDD" id="cd01647">
    <property type="entry name" value="RT_LTR"/>
    <property type="match status" value="1"/>
</dbReference>
<dbReference type="InterPro" id="IPR012337">
    <property type="entry name" value="RNaseH-like_sf"/>
</dbReference>
<dbReference type="Gene3D" id="1.10.340.70">
    <property type="match status" value="1"/>
</dbReference>
<dbReference type="InterPro" id="IPR001584">
    <property type="entry name" value="Integrase_cat-core"/>
</dbReference>
<dbReference type="Gene3D" id="4.10.60.10">
    <property type="entry name" value="Zinc finger, CCHC-type"/>
    <property type="match status" value="1"/>
</dbReference>
<dbReference type="InterPro" id="IPR041373">
    <property type="entry name" value="RT_RNaseH"/>
</dbReference>
<feature type="region of interest" description="Disordered" evidence="9">
    <location>
        <begin position="570"/>
        <end position="630"/>
    </location>
</feature>
<dbReference type="PIR" id="S44816">
    <property type="entry name" value="S44816"/>
</dbReference>
<dbReference type="EMBL" id="U15406">
    <property type="protein sequence ID" value="AAA50456.1"/>
    <property type="molecule type" value="Genomic_DNA"/>
</dbReference>
<name>Q17329_CAEEL</name>
<dbReference type="InterPro" id="IPR021109">
    <property type="entry name" value="Peptidase_aspartic_dom_sf"/>
</dbReference>
<dbReference type="SUPFAM" id="SSF50630">
    <property type="entry name" value="Acid proteases"/>
    <property type="match status" value="1"/>
</dbReference>
<feature type="compositionally biased region" description="Polar residues" evidence="9">
    <location>
        <begin position="257"/>
        <end position="267"/>
    </location>
</feature>
<dbReference type="Pfam" id="PF00665">
    <property type="entry name" value="rve"/>
    <property type="match status" value="1"/>
</dbReference>
<evidence type="ECO:0000256" key="4">
    <source>
        <dbReference type="ARBA" id="ARBA00022722"/>
    </source>
</evidence>
<evidence type="ECO:0000259" key="11">
    <source>
        <dbReference type="PROSITE" id="PS50878"/>
    </source>
</evidence>
<dbReference type="Pfam" id="PF17917">
    <property type="entry name" value="RT_RNaseH"/>
    <property type="match status" value="1"/>
</dbReference>
<dbReference type="SUPFAM" id="SSF53098">
    <property type="entry name" value="Ribonuclease H-like"/>
    <property type="match status" value="1"/>
</dbReference>
<dbReference type="InterPro" id="IPR043502">
    <property type="entry name" value="DNA/RNA_pol_sf"/>
</dbReference>
<keyword evidence="8" id="KW-0863">Zinc-finger</keyword>
<dbReference type="PIR" id="T18572">
    <property type="entry name" value="T18572"/>
</dbReference>
<dbReference type="SUPFAM" id="SSF57756">
    <property type="entry name" value="Retrovirus zinc finger-like domains"/>
    <property type="match status" value="1"/>
</dbReference>
<dbReference type="PROSITE" id="PS50158">
    <property type="entry name" value="ZF_CCHC"/>
    <property type="match status" value="1"/>
</dbReference>
<dbReference type="GO" id="GO:0006508">
    <property type="term" value="P:proteolysis"/>
    <property type="evidence" value="ECO:0007669"/>
    <property type="project" value="InterPro"/>
</dbReference>
<keyword evidence="2" id="KW-0808">Transferase</keyword>
<dbReference type="InterPro" id="IPR043128">
    <property type="entry name" value="Rev_trsase/Diguanyl_cyclase"/>
</dbReference>
<dbReference type="Gene3D" id="3.10.20.370">
    <property type="match status" value="1"/>
</dbReference>
<dbReference type="PROSITE" id="PS50878">
    <property type="entry name" value="RT_POL"/>
    <property type="match status" value="1"/>
</dbReference>
<dbReference type="PROSITE" id="PS50994">
    <property type="entry name" value="INTEGRASE"/>
    <property type="match status" value="1"/>
</dbReference>
<dbReference type="GO" id="GO:0019899">
    <property type="term" value="F:enzyme binding"/>
    <property type="evidence" value="ECO:0007669"/>
    <property type="project" value="UniProtKB-ARBA"/>
</dbReference>
<accession>Q17329</accession>
<dbReference type="InterPro" id="IPR036397">
    <property type="entry name" value="RNaseH_sf"/>
</dbReference>
<dbReference type="InterPro" id="IPR050951">
    <property type="entry name" value="Retrovirus_Pol_polyprotein"/>
</dbReference>
<dbReference type="FunFam" id="1.10.340.70:FF:000001">
    <property type="entry name" value="Retrovirus-related Pol polyprotein from transposon gypsy-like Protein"/>
    <property type="match status" value="1"/>
</dbReference>
<reference evidence="13" key="3">
    <citation type="journal article" date="1994" name="Proc. Natl. Acad. Sci. U.S.A.">
        <title>Active gypsy/Ty3 retrotransposons or retroviruses in Caenorhabditis elegans.</title>
        <authorList>
            <person name="Britten R.J."/>
        </authorList>
    </citation>
    <scope>NUCLEOTIDE SEQUENCE</scope>
</reference>
<feature type="domain" description="Integrase catalytic" evidence="12">
    <location>
        <begin position="1616"/>
        <end position="1774"/>
    </location>
</feature>
<evidence type="ECO:0000259" key="12">
    <source>
        <dbReference type="PROSITE" id="PS50994"/>
    </source>
</evidence>
<dbReference type="InterPro" id="IPR041588">
    <property type="entry name" value="Integrase_H2C2"/>
</dbReference>
<dbReference type="GO" id="GO:0004519">
    <property type="term" value="F:endonuclease activity"/>
    <property type="evidence" value="ECO:0007669"/>
    <property type="project" value="UniProtKB-KW"/>
</dbReference>
<dbReference type="PROSITE" id="PS00141">
    <property type="entry name" value="ASP_PROTEASE"/>
    <property type="match status" value="1"/>
</dbReference>
<dbReference type="InterPro" id="IPR000477">
    <property type="entry name" value="RT_dom"/>
</dbReference>
<dbReference type="InterPro" id="IPR036875">
    <property type="entry name" value="Znf_CCHC_sf"/>
</dbReference>
<keyword evidence="8" id="KW-0479">Metal-binding</keyword>
<feature type="compositionally biased region" description="Low complexity" evidence="9">
    <location>
        <begin position="590"/>
        <end position="611"/>
    </location>
</feature>
<reference evidence="13" key="1">
    <citation type="journal article" date="1992" name="Nature">
        <title>The C. elegans genome sequencing project: a beginning.</title>
        <authorList>
            <person name="Sulston J."/>
            <person name="Du Z."/>
            <person name="Thomas K."/>
            <person name="Wilson R."/>
            <person name="Hillier L."/>
            <person name="Staden R."/>
            <person name="Halloran N."/>
            <person name="Green P."/>
            <person name="Thierry-Mieg J."/>
            <person name="Qiu L."/>
            <person name="Dear S."/>
            <person name="Coulson A."/>
            <person name="Craxton M."/>
            <person name="Durbin R."/>
            <person name="Berks M."/>
            <person name="Metzstein M."/>
            <person name="Hawkins T."/>
            <person name="Ainscough R."/>
            <person name="Waterston R."/>
        </authorList>
    </citation>
    <scope>NUCLEOTIDE SEQUENCE OF 1-2150</scope>
</reference>
<dbReference type="EC" id="2.7.7.49" evidence="1"/>
<dbReference type="SUPFAM" id="SSF56672">
    <property type="entry name" value="DNA/RNA polymerases"/>
    <property type="match status" value="1"/>
</dbReference>
<dbReference type="GO" id="GO:0004190">
    <property type="term" value="F:aspartic-type endopeptidase activity"/>
    <property type="evidence" value="ECO:0007669"/>
    <property type="project" value="InterPro"/>
</dbReference>
<dbReference type="GO" id="GO:0003676">
    <property type="term" value="F:nucleic acid binding"/>
    <property type="evidence" value="ECO:0007669"/>
    <property type="project" value="InterPro"/>
</dbReference>
<keyword evidence="8" id="KW-0862">Zinc</keyword>
<dbReference type="GO" id="GO:0008270">
    <property type="term" value="F:zinc ion binding"/>
    <property type="evidence" value="ECO:0007669"/>
    <property type="project" value="UniProtKB-KW"/>
</dbReference>
<dbReference type="SMART" id="SM00343">
    <property type="entry name" value="ZnF_C2HC"/>
    <property type="match status" value="1"/>
</dbReference>
<dbReference type="PANTHER" id="PTHR37984:SF5">
    <property type="entry name" value="PROTEIN NYNRIN-LIKE"/>
    <property type="match status" value="1"/>
</dbReference>
<feature type="domain" description="CCHC-type" evidence="10">
    <location>
        <begin position="677"/>
        <end position="692"/>
    </location>
</feature>
<keyword evidence="5" id="KW-0255">Endonuclease</keyword>
<dbReference type="CDD" id="cd00303">
    <property type="entry name" value="retropepsin_like"/>
    <property type="match status" value="1"/>
</dbReference>
<evidence type="ECO:0000256" key="2">
    <source>
        <dbReference type="ARBA" id="ARBA00022679"/>
    </source>
</evidence>
<evidence type="ECO:0000256" key="9">
    <source>
        <dbReference type="SAM" id="MobiDB-lite"/>
    </source>
</evidence>
<dbReference type="Pfam" id="PF00078">
    <property type="entry name" value="RVT_1"/>
    <property type="match status" value="1"/>
</dbReference>
<sequence>MEVNEGQDTEGGSSRAQTLTPPPNPQQQLYDEEDLLRESMDTTEKTFENGFQVRKAEHEVKKKDVIKHIQNYAKANEAQTALMVEPFIKIIKEEEDIIEIREKSIMMLKKVVNEQGITISDLQIQKEQIRQHLQDSSQRGTAEDAETQKMKQFLDTNELHNVSDLEEIIKEYSVLKMKEEKEKQCLQMASDSWAMMREEIMEKRETNRDLNRQLKEKSEELMQKSQILVETTLKLKAVEEERDKRKKEEQFREADARSNNYARKGEISSNIEQKNHQNIQIMDTRCTTSSSRMNTPAQRIGENLSTSNVGNNVVRETVREYCEETGEILEDFEVNQNDSVLTERNVTGSVRNGDSQVQTNSLERMTQMMLAQSLPEPAKFTAEEGSISIEAFEKTFKLKFGTFSDEQQVAILESKYLEGRAQKAYRSLTAGEKVKVKVVLNALANRLRLSVEDENHRAKQKWNILSRKPDQSCEDYCLLIDDIARIAFRRVSPEELSSMKYVKLLDEVTDMHLRCSIDNKIMDTDEINHYDVCREMIIRHEWNVSKINEKQCLNSKLSEKRGKVQNAENFVNQNTQNNFKPFSPNKAADNSRNSWNNNSQNNSAASQNISREQSWKTISVPQKHQNPSDRCSDCQQRGWHMFWCSKKSKDNASQKCDECQQSGWHMASCFKLKNRACFRCNEMGHIAWNCPKKNENTSEKEAPVAKVETIEGVRMKDCLLMVKSEKSESEVTRSLEKGQIGKANVEILLDSGASISLMSKNTWEKIVEVNGKSWEQDQIYEELEYKTARTANNQLFTLLRAVMVEIKMQTKSEVIKFHIGDMDRENVIIGAGHFEQMGIQMNMIIEPRIVRIDEDVEIPPRSCQLVEVNVTGIIREGAYCLITPTMRHVENAVVRLNEQGKAWVRIVNQFKHMLSLKKGEVIGKGETGGFEVLSNKAEQDITVEEVLNDPTLFSEIETDTNSCEVVKTAETYERFTTICEHLKRENGDDRKIWDVIEQFQDVFAISDDELGRNSGTECVIELKEGAEPIRQKPRPIPLALKPEIRKMIQKMLNQKVIRESKSPWSSPVVLVKKKDGSIRMCIDYRKVNKVVKNNAHPLPNIEATLQSLAGKKLYTVFDMIAGFWQIPLDEKSKEITAFAIGSELFEWNVLPFGLVISPALFQGTMEEIIGDLLGVCAFVYVDDLLIASKDMEQHLQDVKEALTRIRKSGMKLRASKCHIAKKEVEYLGHKVTLDGVETQEVKTDKMKQFSRPTNVKELQSFLGLVGYYRKFILNFAQIASSLTSLISAKVAWIWEKEQEIAFQELKKLVCQTPVLAQPDVEAALKGDRPFMIYTDASRKGIGAVLAQEGPDGQQHPIAFASKALSPAETRYHITDLEALAMMFALRRFKTIIYGTAITVFTDHKPLISLLKGSPLADRLWRWSIEILEFDVKIVYLAGKANAVADALSRGGCPPNELEEEQTKELTSIVNAIQTELPDILDSSCWLERLKGEDEGWKEVIAALEGGKTKGTFKIVGIESEISLEYYKIVGGVLKNTEIEEQSRSVVPEKIRTPLLKELHEGMLAGHFGIKKMWRMVHRKFYWPQMRVCVENCVRTCAKCLCANDHSKLTSSLTPYRMTFPLEIVACDLMDVGLSVQGNRYILTIIDLFTKYGTAVPIPDKKAETVLKAFVERWAIGEGRIPLKLLTDQGKEFVNGLFAQFTHMLKIEHITTKGYNSRANGAVERFNKTIMHIMKKKTAVPMEWDDQVVYAVYAYNNCVHENTGETPMFLMHGRDVMGPLEMSGEDAVGINYADMDEYKHLLTQELLKVQKIAKEHAMREQESYKSLFDQKYASKKHRFPQPGSRVLLEIPSEKLGAQCPKLVNKWSGPYRVISCSENSAEITPVLGKRKHILQIPFENLRVIPEAMPDILIVTKKGRSKKPEPEIYCDEITVVSENNENSCFSCRYICRCALKPCMFNMTLVPEAHTPSPTQLYRMYCIMEKSGNRKIDPKQLMAMSSRPLPSPLQITLPDKMMDNLFKDMIGCSSLWTYVAELGWENSYNRYVDKLLNENCGDILNGPGTMLILADGLRLEDLPVSTKNCFVCTDYDEETLIALQKKCCRERFKMIVLVIPFTIDVELVDCWNRLIAKISEETKILVVSNMTPDELEDHALLVEFTSILQKCRRVDDGYLEIISLHDRLEAHPRKTLEMTALAGKVEYWKAVQTRAKEVGMEWKAFELKRCTSDTPVKNSDCEASTSMKSASTVRTFEDRMVKRGNHNRVYHHFTPYGRKK</sequence>
<dbReference type="Gene3D" id="2.40.70.10">
    <property type="entry name" value="Acid Proteases"/>
    <property type="match status" value="1"/>
</dbReference>
<dbReference type="GO" id="GO:0005737">
    <property type="term" value="C:cytoplasm"/>
    <property type="evidence" value="ECO:0007669"/>
    <property type="project" value="UniProtKB-ARBA"/>
</dbReference>
<protein>
    <recommendedName>
        <fullName evidence="1">RNA-directed DNA polymerase</fullName>
        <ecNumber evidence="1">2.7.7.49</ecNumber>
    </recommendedName>
</protein>
<feature type="region of interest" description="Disordered" evidence="9">
    <location>
        <begin position="239"/>
        <end position="267"/>
    </location>
</feature>
<evidence type="ECO:0000259" key="10">
    <source>
        <dbReference type="PROSITE" id="PS50158"/>
    </source>
</evidence>
<dbReference type="PeptideAtlas" id="Q17329"/>
<dbReference type="FunFam" id="3.10.20.370:FF:000001">
    <property type="entry name" value="Retrovirus-related Pol polyprotein from transposon 17.6-like protein"/>
    <property type="match status" value="1"/>
</dbReference>
<evidence type="ECO:0000256" key="5">
    <source>
        <dbReference type="ARBA" id="ARBA00022759"/>
    </source>
</evidence>
<keyword evidence="7" id="KW-0695">RNA-directed DNA polymerase</keyword>
<proteinExistence type="predicted"/>
<evidence type="ECO:0000256" key="1">
    <source>
        <dbReference type="ARBA" id="ARBA00012493"/>
    </source>
</evidence>
<dbReference type="Gene3D" id="3.30.420.10">
    <property type="entry name" value="Ribonuclease H-like superfamily/Ribonuclease H"/>
    <property type="match status" value="1"/>
</dbReference>
<dbReference type="FunFam" id="3.30.70.270:FF:000020">
    <property type="entry name" value="Transposon Tf2-6 polyprotein-like Protein"/>
    <property type="match status" value="1"/>
</dbReference>
<dbReference type="Pfam" id="PF17921">
    <property type="entry name" value="Integrase_H2C2"/>
    <property type="match status" value="1"/>
</dbReference>
<evidence type="ECO:0000256" key="8">
    <source>
        <dbReference type="PROSITE-ProRule" id="PRU00047"/>
    </source>
</evidence>
<evidence type="ECO:0000256" key="3">
    <source>
        <dbReference type="ARBA" id="ARBA00022695"/>
    </source>
</evidence>
<feature type="compositionally biased region" description="Polar residues" evidence="9">
    <location>
        <begin position="570"/>
        <end position="580"/>
    </location>
</feature>
<evidence type="ECO:0000313" key="13">
    <source>
        <dbReference type="EMBL" id="AAA50456.1"/>
    </source>
</evidence>
<dbReference type="GO" id="GO:0003964">
    <property type="term" value="F:RNA-directed DNA polymerase activity"/>
    <property type="evidence" value="ECO:0007669"/>
    <property type="project" value="UniProtKB-KW"/>
</dbReference>
<dbReference type="Gene3D" id="3.30.70.270">
    <property type="match status" value="2"/>
</dbReference>
<feature type="domain" description="Reverse transcriptase" evidence="11">
    <location>
        <begin position="1052"/>
        <end position="1231"/>
    </location>
</feature>
<dbReference type="InterPro" id="IPR001878">
    <property type="entry name" value="Znf_CCHC"/>
</dbReference>
<evidence type="ECO:0000256" key="7">
    <source>
        <dbReference type="ARBA" id="ARBA00022918"/>
    </source>
</evidence>
<organism evidence="13">
    <name type="scientific">Caenorhabditis elegans</name>
    <dbReference type="NCBI Taxonomy" id="6239"/>
    <lineage>
        <taxon>Eukaryota</taxon>
        <taxon>Metazoa</taxon>
        <taxon>Ecdysozoa</taxon>
        <taxon>Nematoda</taxon>
        <taxon>Chromadorea</taxon>
        <taxon>Rhabditida</taxon>
        <taxon>Rhabditina</taxon>
        <taxon>Rhabditomorpha</taxon>
        <taxon>Rhabditoidea</taxon>
        <taxon>Rhabditidae</taxon>
        <taxon>Peloderinae</taxon>
        <taxon>Caenorhabditis</taxon>
    </lineage>
</organism>
<feature type="region of interest" description="Disordered" evidence="9">
    <location>
        <begin position="1"/>
        <end position="28"/>
    </location>
</feature>
<dbReference type="GO" id="GO:0015074">
    <property type="term" value="P:DNA integration"/>
    <property type="evidence" value="ECO:0007669"/>
    <property type="project" value="InterPro"/>
</dbReference>
<keyword evidence="3" id="KW-0548">Nucleotidyltransferase</keyword>
<dbReference type="CDD" id="cd09274">
    <property type="entry name" value="RNase_HI_RT_Ty3"/>
    <property type="match status" value="1"/>
</dbReference>
<feature type="compositionally biased region" description="Basic and acidic residues" evidence="9">
    <location>
        <begin position="239"/>
        <end position="256"/>
    </location>
</feature>
<dbReference type="PANTHER" id="PTHR37984">
    <property type="entry name" value="PROTEIN CBG26694"/>
    <property type="match status" value="1"/>
</dbReference>
<keyword evidence="6" id="KW-0378">Hydrolase</keyword>
<keyword evidence="4" id="KW-0540">Nuclease</keyword>
<feature type="compositionally biased region" description="Polar residues" evidence="9">
    <location>
        <begin position="615"/>
        <end position="625"/>
    </location>
</feature>